<dbReference type="InterPro" id="IPR006222">
    <property type="entry name" value="GCVT_N"/>
</dbReference>
<dbReference type="InterPro" id="IPR017703">
    <property type="entry name" value="YgfZ/GCV_T_CS"/>
</dbReference>
<feature type="domain" description="Aminomethyltransferase C-terminal" evidence="3">
    <location>
        <begin position="247"/>
        <end position="316"/>
    </location>
</feature>
<feature type="domain" description="GCVT N-terminal" evidence="2">
    <location>
        <begin position="24"/>
        <end position="211"/>
    </location>
</feature>
<dbReference type="AlphaFoldDB" id="A0A931LWS6"/>
<dbReference type="Gene3D" id="3.30.1360.120">
    <property type="entry name" value="Probable tRNA modification gtpase trme, domain 1"/>
    <property type="match status" value="1"/>
</dbReference>
<dbReference type="InterPro" id="IPR013977">
    <property type="entry name" value="GcvT_C"/>
</dbReference>
<keyword evidence="1" id="KW-0809">Transit peptide</keyword>
<dbReference type="InterPro" id="IPR027266">
    <property type="entry name" value="TrmE/GcvT-like"/>
</dbReference>
<evidence type="ECO:0000313" key="5">
    <source>
        <dbReference type="Proteomes" id="UP000727962"/>
    </source>
</evidence>
<evidence type="ECO:0000259" key="2">
    <source>
        <dbReference type="Pfam" id="PF01571"/>
    </source>
</evidence>
<dbReference type="GO" id="GO:0016226">
    <property type="term" value="P:iron-sulfur cluster assembly"/>
    <property type="evidence" value="ECO:0007669"/>
    <property type="project" value="TreeGrafter"/>
</dbReference>
<gene>
    <name evidence="4" type="ORF">HYR64_08365</name>
</gene>
<dbReference type="InterPro" id="IPR029043">
    <property type="entry name" value="GcvT/YgfZ_C"/>
</dbReference>
<accession>A0A931LWS6</accession>
<comment type="caution">
    <text evidence="4">The sequence shown here is derived from an EMBL/GenBank/DDBJ whole genome shotgun (WGS) entry which is preliminary data.</text>
</comment>
<dbReference type="PIRSF" id="PIRSF006487">
    <property type="entry name" value="GcvT"/>
    <property type="match status" value="1"/>
</dbReference>
<dbReference type="Pfam" id="PF08669">
    <property type="entry name" value="GCV_T_C"/>
    <property type="match status" value="1"/>
</dbReference>
<reference evidence="4" key="1">
    <citation type="submission" date="2020-07" db="EMBL/GenBank/DDBJ databases">
        <title>Huge and variable diversity of episymbiotic CPR bacteria and DPANN archaea in groundwater ecosystems.</title>
        <authorList>
            <person name="He C.Y."/>
            <person name="Keren R."/>
            <person name="Whittaker M."/>
            <person name="Farag I.F."/>
            <person name="Doudna J."/>
            <person name="Cate J.H.D."/>
            <person name="Banfield J.F."/>
        </authorList>
    </citation>
    <scope>NUCLEOTIDE SEQUENCE</scope>
    <source>
        <strain evidence="4">NC_groundwater_17_Pr7_B-0.1um_64_12</strain>
    </source>
</reference>
<sequence>MAVDSYAPLHQVVAWLTPHDAALIELTGDDRLDWLQGQATNDLRGLEPGESKAFCLCEPTGQLLAICRVWVLRDRLLIETEAACAPAVLRRAEDMVVTEDVAARDLTPYLRVVSLIGPKSTAIIQQLAGVHPGDAIEVALKDVPMIRLLSPRAGGEGWDVWWPADAPNPLATRLAHVPAISHEAFEAARLEAGIPRFGLDWDSKVLPPELGPAFEAEHVSYNKGCYTGQEVLMRMHSRGHTNRTWRGLIADGPIKPGDPVRHPAREAAGRITSVARSPRLGWIAGAMLRNEAAGVGDTVEVISGEMSVKARVGAFPL</sequence>
<dbReference type="NCBIfam" id="TIGR03317">
    <property type="entry name" value="ygfZ_signature"/>
    <property type="match status" value="1"/>
</dbReference>
<proteinExistence type="predicted"/>
<evidence type="ECO:0008006" key="6">
    <source>
        <dbReference type="Google" id="ProtNLM"/>
    </source>
</evidence>
<protein>
    <recommendedName>
        <fullName evidence="6">Folate-binding protein YgfZ</fullName>
    </recommendedName>
</protein>
<evidence type="ECO:0000256" key="1">
    <source>
        <dbReference type="ARBA" id="ARBA00022946"/>
    </source>
</evidence>
<dbReference type="PANTHER" id="PTHR22602:SF0">
    <property type="entry name" value="TRANSFERASE CAF17, MITOCHONDRIAL-RELATED"/>
    <property type="match status" value="1"/>
</dbReference>
<name>A0A931LWS6_FIMGI</name>
<evidence type="ECO:0000259" key="3">
    <source>
        <dbReference type="Pfam" id="PF08669"/>
    </source>
</evidence>
<organism evidence="4 5">
    <name type="scientific">Fimbriimonas ginsengisoli</name>
    <dbReference type="NCBI Taxonomy" id="1005039"/>
    <lineage>
        <taxon>Bacteria</taxon>
        <taxon>Bacillati</taxon>
        <taxon>Armatimonadota</taxon>
        <taxon>Fimbriimonadia</taxon>
        <taxon>Fimbriimonadales</taxon>
        <taxon>Fimbriimonadaceae</taxon>
        <taxon>Fimbriimonas</taxon>
    </lineage>
</organism>
<dbReference type="Proteomes" id="UP000727962">
    <property type="component" value="Unassembled WGS sequence"/>
</dbReference>
<dbReference type="Pfam" id="PF01571">
    <property type="entry name" value="GCV_T"/>
    <property type="match status" value="1"/>
</dbReference>
<dbReference type="SUPFAM" id="SSF101790">
    <property type="entry name" value="Aminomethyltransferase beta-barrel domain"/>
    <property type="match status" value="1"/>
</dbReference>
<dbReference type="PANTHER" id="PTHR22602">
    <property type="entry name" value="TRANSFERASE CAF17, MITOCHONDRIAL-RELATED"/>
    <property type="match status" value="1"/>
</dbReference>
<dbReference type="EMBL" id="JACOSL010000051">
    <property type="protein sequence ID" value="MBI1757102.1"/>
    <property type="molecule type" value="Genomic_DNA"/>
</dbReference>
<dbReference type="SUPFAM" id="SSF103025">
    <property type="entry name" value="Folate-binding domain"/>
    <property type="match status" value="1"/>
</dbReference>
<evidence type="ECO:0000313" key="4">
    <source>
        <dbReference type="EMBL" id="MBI1757102.1"/>
    </source>
</evidence>
<dbReference type="InterPro" id="IPR045179">
    <property type="entry name" value="YgfZ/GcvT"/>
</dbReference>